<gene>
    <name evidence="1" type="ORF">SDC9_170182</name>
</gene>
<comment type="caution">
    <text evidence="1">The sequence shown here is derived from an EMBL/GenBank/DDBJ whole genome shotgun (WGS) entry which is preliminary data.</text>
</comment>
<organism evidence="1">
    <name type="scientific">bioreactor metagenome</name>
    <dbReference type="NCBI Taxonomy" id="1076179"/>
    <lineage>
        <taxon>unclassified sequences</taxon>
        <taxon>metagenomes</taxon>
        <taxon>ecological metagenomes</taxon>
    </lineage>
</organism>
<sequence length="156" mass="17461">MKKLLAILSSLVPYTPNIKELSDAIDTNRNLTVKYLSLLADAKLLNLVSYKNKTIGDLTKPDKVLLNNTNLSYIFGENANIGSARETFFVNQLNAVSKVSLANQGDFIVDKYTFEVGGKRKTFDQIKNVPNSFVVSDDLEVGHKNKIPLWLFGMIY</sequence>
<name>A0A645G7D2_9ZZZZ</name>
<dbReference type="AlphaFoldDB" id="A0A645G7D2"/>
<accession>A0A645G7D2</accession>
<evidence type="ECO:0000313" key="1">
    <source>
        <dbReference type="EMBL" id="MPN22798.1"/>
    </source>
</evidence>
<reference evidence="1" key="1">
    <citation type="submission" date="2019-08" db="EMBL/GenBank/DDBJ databases">
        <authorList>
            <person name="Kucharzyk K."/>
            <person name="Murdoch R.W."/>
            <person name="Higgins S."/>
            <person name="Loffler F."/>
        </authorList>
    </citation>
    <scope>NUCLEOTIDE SEQUENCE</scope>
</reference>
<dbReference type="PANTHER" id="PTHR42990:SF1">
    <property type="entry name" value="AAA+ ATPASE DOMAIN-CONTAINING PROTEIN"/>
    <property type="match status" value="1"/>
</dbReference>
<proteinExistence type="predicted"/>
<dbReference type="EMBL" id="VSSQ01071124">
    <property type="protein sequence ID" value="MPN22798.1"/>
    <property type="molecule type" value="Genomic_DNA"/>
</dbReference>
<dbReference type="PANTHER" id="PTHR42990">
    <property type="entry name" value="ATPASE"/>
    <property type="match status" value="1"/>
</dbReference>
<evidence type="ECO:0008006" key="2">
    <source>
        <dbReference type="Google" id="ProtNLM"/>
    </source>
</evidence>
<protein>
    <recommendedName>
        <fullName evidence="2">DUF4143 domain-containing protein</fullName>
    </recommendedName>
</protein>